<dbReference type="Gene3D" id="3.60.110.10">
    <property type="entry name" value="Carbon-nitrogen hydrolase"/>
    <property type="match status" value="2"/>
</dbReference>
<dbReference type="GO" id="GO:0016811">
    <property type="term" value="F:hydrolase activity, acting on carbon-nitrogen (but not peptide) bonds, in linear amides"/>
    <property type="evidence" value="ECO:0007669"/>
    <property type="project" value="TreeGrafter"/>
</dbReference>
<dbReference type="RefSeq" id="WP_091160527.1">
    <property type="nucleotide sequence ID" value="NZ_FNOT01000014.1"/>
</dbReference>
<organism evidence="3 4">
    <name type="scientific">Geodermatophilus africanus</name>
    <dbReference type="NCBI Taxonomy" id="1137993"/>
    <lineage>
        <taxon>Bacteria</taxon>
        <taxon>Bacillati</taxon>
        <taxon>Actinomycetota</taxon>
        <taxon>Actinomycetes</taxon>
        <taxon>Geodermatophilales</taxon>
        <taxon>Geodermatophilaceae</taxon>
        <taxon>Geodermatophilus</taxon>
    </lineage>
</organism>
<dbReference type="PANTHER" id="PTHR43674:SF16">
    <property type="entry name" value="CARBON-NITROGEN FAMILY, PUTATIVE (AFU_ORTHOLOGUE AFUA_5G02350)-RELATED"/>
    <property type="match status" value="1"/>
</dbReference>
<accession>A0A1H3NZK8</accession>
<dbReference type="EMBL" id="FNOT01000014">
    <property type="protein sequence ID" value="SDY94326.1"/>
    <property type="molecule type" value="Genomic_DNA"/>
</dbReference>
<name>A0A1H3NZK8_9ACTN</name>
<dbReference type="SUPFAM" id="SSF56317">
    <property type="entry name" value="Carbon-nitrogen hydrolase"/>
    <property type="match status" value="2"/>
</dbReference>
<keyword evidence="4" id="KW-1185">Reference proteome</keyword>
<dbReference type="InterPro" id="IPR003010">
    <property type="entry name" value="C-N_Hydrolase"/>
</dbReference>
<sequence length="555" mass="57923">MNGSVRVAALQLVAARGDTRANLDAIEELGAAAAGEGAVVVVAPEMAVTGYCWPDEDEVRALAEPLDGPSVRRLVALARGTGAWFVVGLPEVDRDLGTLHNSCVLVGPDGLEGVYRKIHPFLADPFWAVDGNEVPPVWTTPAGRVSPMICADLDYPEMARHVALAGADWAAVPTAWVDEPGPSASWRLRAWENALPVVAADMAGAELGVQFSGGSAVLGHAGEVLASRDAGAGAVVATLDLEAAARARAAVLAGRRPQEYRPLALSKRWPRRSVDALFGEPPSEDRVSVAVLAGAPGELPLPPAGGGLAVLPAFHLCGGAPADAAAATAASRAWSAALDRLRAVAAEARCEVVTSLVEPGEGDALHHTVVAVSADGDVVRHRATHLGRHAAWATPGAGPARPLRRPWGRLGLLVGEELEPFEPSRALAIQEADVLAVPAAVEWPWPVSFPGSDVPLGPELQAPDPCFAHPARLRAGDSHVWLAMANAAGSTPGGVFAPDHVRVPRVEVLADRPGWTTLDCVTRGPDELGRVCEEKPQLVRRRADLLAGRLLLPAR</sequence>
<dbReference type="InterPro" id="IPR050345">
    <property type="entry name" value="Aliph_Amidase/BUP"/>
</dbReference>
<evidence type="ECO:0000256" key="1">
    <source>
        <dbReference type="ARBA" id="ARBA00022801"/>
    </source>
</evidence>
<reference evidence="4" key="1">
    <citation type="submission" date="2016-10" db="EMBL/GenBank/DDBJ databases">
        <authorList>
            <person name="Varghese N."/>
            <person name="Submissions S."/>
        </authorList>
    </citation>
    <scope>NUCLEOTIDE SEQUENCE [LARGE SCALE GENOMIC DNA]</scope>
    <source>
        <strain evidence="4">DSM 45422</strain>
    </source>
</reference>
<dbReference type="PROSITE" id="PS50263">
    <property type="entry name" value="CN_HYDROLASE"/>
    <property type="match status" value="1"/>
</dbReference>
<keyword evidence="1 3" id="KW-0378">Hydrolase</keyword>
<dbReference type="OrthoDB" id="9811121at2"/>
<gene>
    <name evidence="3" type="ORF">SAMN05660209_04148</name>
</gene>
<proteinExistence type="predicted"/>
<feature type="domain" description="CN hydrolase" evidence="2">
    <location>
        <begin position="5"/>
        <end position="241"/>
    </location>
</feature>
<dbReference type="AlphaFoldDB" id="A0A1H3NZK8"/>
<dbReference type="InterPro" id="IPR036526">
    <property type="entry name" value="C-N_Hydrolase_sf"/>
</dbReference>
<evidence type="ECO:0000313" key="4">
    <source>
        <dbReference type="Proteomes" id="UP000198921"/>
    </source>
</evidence>
<dbReference type="Pfam" id="PF00795">
    <property type="entry name" value="CN_hydrolase"/>
    <property type="match status" value="2"/>
</dbReference>
<dbReference type="Proteomes" id="UP000198921">
    <property type="component" value="Unassembled WGS sequence"/>
</dbReference>
<dbReference type="STRING" id="1137993.SAMN05660209_04148"/>
<evidence type="ECO:0000313" key="3">
    <source>
        <dbReference type="EMBL" id="SDY94326.1"/>
    </source>
</evidence>
<protein>
    <submittedName>
        <fullName evidence="3">Predicted amidohydrolase</fullName>
    </submittedName>
</protein>
<evidence type="ECO:0000259" key="2">
    <source>
        <dbReference type="PROSITE" id="PS50263"/>
    </source>
</evidence>
<dbReference type="PANTHER" id="PTHR43674">
    <property type="entry name" value="NITRILASE C965.09-RELATED"/>
    <property type="match status" value="1"/>
</dbReference>